<dbReference type="InterPro" id="IPR036291">
    <property type="entry name" value="NAD(P)-bd_dom_sf"/>
</dbReference>
<dbReference type="PANTHER" id="PTHR43313">
    <property type="entry name" value="SHORT-CHAIN DEHYDROGENASE/REDUCTASE FAMILY 9C"/>
    <property type="match status" value="1"/>
</dbReference>
<dbReference type="InterPro" id="IPR002347">
    <property type="entry name" value="SDR_fam"/>
</dbReference>
<protein>
    <submittedName>
        <fullName evidence="3">NAD(P)-binding protein</fullName>
    </submittedName>
</protein>
<evidence type="ECO:0000313" key="2">
    <source>
        <dbReference type="Proteomes" id="UP000492821"/>
    </source>
</evidence>
<organism evidence="2 3">
    <name type="scientific">Panagrellus redivivus</name>
    <name type="common">Microworm</name>
    <dbReference type="NCBI Taxonomy" id="6233"/>
    <lineage>
        <taxon>Eukaryota</taxon>
        <taxon>Metazoa</taxon>
        <taxon>Ecdysozoa</taxon>
        <taxon>Nematoda</taxon>
        <taxon>Chromadorea</taxon>
        <taxon>Rhabditida</taxon>
        <taxon>Tylenchina</taxon>
        <taxon>Panagrolaimomorpha</taxon>
        <taxon>Panagrolaimoidea</taxon>
        <taxon>Panagrolaimidae</taxon>
        <taxon>Panagrellus</taxon>
    </lineage>
</organism>
<dbReference type="PROSITE" id="PS00061">
    <property type="entry name" value="ADH_SHORT"/>
    <property type="match status" value="1"/>
</dbReference>
<reference evidence="3" key="2">
    <citation type="submission" date="2020-10" db="UniProtKB">
        <authorList>
            <consortium name="WormBaseParasite"/>
        </authorList>
    </citation>
    <scope>IDENTIFICATION</scope>
</reference>
<dbReference type="PRINTS" id="PR00081">
    <property type="entry name" value="GDHRDH"/>
</dbReference>
<reference evidence="2" key="1">
    <citation type="journal article" date="2013" name="Genetics">
        <title>The draft genome and transcriptome of Panagrellus redivivus are shaped by the harsh demands of a free-living lifestyle.</title>
        <authorList>
            <person name="Srinivasan J."/>
            <person name="Dillman A.R."/>
            <person name="Macchietto M.G."/>
            <person name="Heikkinen L."/>
            <person name="Lakso M."/>
            <person name="Fracchia K.M."/>
            <person name="Antoshechkin I."/>
            <person name="Mortazavi A."/>
            <person name="Wong G."/>
            <person name="Sternberg P.W."/>
        </authorList>
    </citation>
    <scope>NUCLEOTIDE SEQUENCE [LARGE SCALE GENOMIC DNA]</scope>
    <source>
        <strain evidence="2">MT8872</strain>
    </source>
</reference>
<evidence type="ECO:0000313" key="3">
    <source>
        <dbReference type="WBParaSite" id="Pan_g21963.t1"/>
    </source>
</evidence>
<keyword evidence="2" id="KW-1185">Reference proteome</keyword>
<dbReference type="PANTHER" id="PTHR43313:SF1">
    <property type="entry name" value="3BETA-HYDROXYSTEROID DEHYDROGENASE DHS-16"/>
    <property type="match status" value="1"/>
</dbReference>
<sequence length="359" mass="39114">MSAFLKTVKESIHIPEIHGYKPSPLAAAGAVAAGIAVATITTRYALSFLKVPNLDQKPVFITGCDSGFGKALVLKLLKNGIPVIAGCLTEAGAGTLTNDAAGLPGKLKTLIIDVTSEESVKAAAKTVEESLENGQKLWALVTNAGILIYEGVGEWVPIESYKKTFDVNTLGTVRAVNAFLPQLRESEGRIVAMVSSGGRIAIPTLSSYCTSKFALEGYMDILRREVKQFNISVHILTPGRFKTGLTKATQSYPKSAAAWQALPTETKAVYGEGYLSKIDNAYYEVLEKDAYDDISAVTDAYYHALTARYPKLRYACGFDCWGIFLPTTFFTTEWQDWFLGLFFQMPTTAYVANKKAKKH</sequence>
<dbReference type="SUPFAM" id="SSF51735">
    <property type="entry name" value="NAD(P)-binding Rossmann-fold domains"/>
    <property type="match status" value="1"/>
</dbReference>
<dbReference type="GO" id="GO:0016491">
    <property type="term" value="F:oxidoreductase activity"/>
    <property type="evidence" value="ECO:0007669"/>
    <property type="project" value="UniProtKB-KW"/>
</dbReference>
<dbReference type="Gene3D" id="3.40.50.720">
    <property type="entry name" value="NAD(P)-binding Rossmann-like Domain"/>
    <property type="match status" value="1"/>
</dbReference>
<dbReference type="GO" id="GO:0008202">
    <property type="term" value="P:steroid metabolic process"/>
    <property type="evidence" value="ECO:0007669"/>
    <property type="project" value="TreeGrafter"/>
</dbReference>
<dbReference type="InterPro" id="IPR020904">
    <property type="entry name" value="Sc_DH/Rdtase_CS"/>
</dbReference>
<dbReference type="WBParaSite" id="Pan_g21963.t1">
    <property type="protein sequence ID" value="Pan_g21963.t1"/>
    <property type="gene ID" value="Pan_g21963"/>
</dbReference>
<dbReference type="AlphaFoldDB" id="A0A7E4VKG7"/>
<proteinExistence type="predicted"/>
<name>A0A7E4VKG7_PANRE</name>
<evidence type="ECO:0000256" key="1">
    <source>
        <dbReference type="ARBA" id="ARBA00023002"/>
    </source>
</evidence>
<dbReference type="Pfam" id="PF00106">
    <property type="entry name" value="adh_short"/>
    <property type="match status" value="1"/>
</dbReference>
<dbReference type="Proteomes" id="UP000492821">
    <property type="component" value="Unassembled WGS sequence"/>
</dbReference>
<keyword evidence="1" id="KW-0560">Oxidoreductase</keyword>
<accession>A0A7E4VKG7</accession>